<evidence type="ECO:0000256" key="1">
    <source>
        <dbReference type="ARBA" id="ARBA00004651"/>
    </source>
</evidence>
<feature type="transmembrane region" description="Helical" evidence="7">
    <location>
        <begin position="12"/>
        <end position="37"/>
    </location>
</feature>
<dbReference type="GO" id="GO:0005886">
    <property type="term" value="C:plasma membrane"/>
    <property type="evidence" value="ECO:0007669"/>
    <property type="project" value="UniProtKB-SubCell"/>
</dbReference>
<proteinExistence type="inferred from homology"/>
<evidence type="ECO:0000313" key="8">
    <source>
        <dbReference type="EMBL" id="AHE97635.1"/>
    </source>
</evidence>
<evidence type="ECO:0000256" key="4">
    <source>
        <dbReference type="ARBA" id="ARBA00022692"/>
    </source>
</evidence>
<organism evidence="8 9">
    <name type="scientific">Thioalkalivibrio paradoxus ARh 1</name>
    <dbReference type="NCBI Taxonomy" id="713585"/>
    <lineage>
        <taxon>Bacteria</taxon>
        <taxon>Pseudomonadati</taxon>
        <taxon>Pseudomonadota</taxon>
        <taxon>Gammaproteobacteria</taxon>
        <taxon>Chromatiales</taxon>
        <taxon>Ectothiorhodospiraceae</taxon>
        <taxon>Thioalkalivibrio</taxon>
    </lineage>
</organism>
<dbReference type="AlphaFoldDB" id="W0DL68"/>
<reference evidence="8 9" key="1">
    <citation type="submission" date="2013-12" db="EMBL/GenBank/DDBJ databases">
        <authorList>
            <consortium name="DOE Joint Genome Institute"/>
            <person name="Muyzer G."/>
            <person name="Huntemann M."/>
            <person name="Han J."/>
            <person name="Chen A."/>
            <person name="Kyrpides N."/>
            <person name="Mavromatis K."/>
            <person name="Markowitz V."/>
            <person name="Palaniappan K."/>
            <person name="Ivanova N."/>
            <person name="Schaumberg A."/>
            <person name="Pati A."/>
            <person name="Liolios K."/>
            <person name="Nordberg H.P."/>
            <person name="Cantor M.N."/>
            <person name="Hua S.X."/>
            <person name="Woyke T."/>
        </authorList>
    </citation>
    <scope>NUCLEOTIDE SEQUENCE [LARGE SCALE GENOMIC DNA]</scope>
    <source>
        <strain evidence="8 9">ARh 1</strain>
    </source>
</reference>
<evidence type="ECO:0000256" key="3">
    <source>
        <dbReference type="ARBA" id="ARBA00022475"/>
    </source>
</evidence>
<evidence type="ECO:0000313" key="9">
    <source>
        <dbReference type="Proteomes" id="UP000005289"/>
    </source>
</evidence>
<dbReference type="KEGG" id="tti:THITH_04450"/>
<protein>
    <submittedName>
        <fullName evidence="8">Cation:proton antiporter</fullName>
    </submittedName>
</protein>
<dbReference type="HOGENOM" id="CLU_086615_3_1_6"/>
<feature type="transmembrane region" description="Helical" evidence="7">
    <location>
        <begin position="57"/>
        <end position="77"/>
    </location>
</feature>
<keyword evidence="5 7" id="KW-1133">Transmembrane helix</keyword>
<evidence type="ECO:0000256" key="2">
    <source>
        <dbReference type="ARBA" id="ARBA00006228"/>
    </source>
</evidence>
<dbReference type="GO" id="GO:0008324">
    <property type="term" value="F:monoatomic cation transmembrane transporter activity"/>
    <property type="evidence" value="ECO:0007669"/>
    <property type="project" value="InterPro"/>
</dbReference>
<dbReference type="STRING" id="713585.THITH_04450"/>
<dbReference type="PIRSF" id="PIRSF019239">
    <property type="entry name" value="MrpE"/>
    <property type="match status" value="1"/>
</dbReference>
<evidence type="ECO:0000256" key="7">
    <source>
        <dbReference type="SAM" id="Phobius"/>
    </source>
</evidence>
<sequence>MIALIWNIALALIWMALTGSFTGANLLLGFVLGYLVLALTLGRKPDVRKYLLKVPRFFGFVGYFFWELLLSNLRVAYDVLTPTHHMSPGVIAMPLDAKTDGEITIVANLISLTPGTLSLDVSSDKKVLYIHVMYLDDRDAVIRSIKVLEARALQVLR</sequence>
<keyword evidence="6 7" id="KW-0472">Membrane</keyword>
<keyword evidence="9" id="KW-1185">Reference proteome</keyword>
<dbReference type="PANTHER" id="PTHR34584:SF1">
    <property type="entry name" value="NA(+)_H(+) ANTIPORTER SUBUNIT E1"/>
    <property type="match status" value="1"/>
</dbReference>
<accession>W0DL68</accession>
<dbReference type="InterPro" id="IPR002758">
    <property type="entry name" value="Cation_antiport_E"/>
</dbReference>
<dbReference type="RefSeq" id="WP_006749078.1">
    <property type="nucleotide sequence ID" value="NZ_CP007029.1"/>
</dbReference>
<keyword evidence="4 7" id="KW-0812">Transmembrane</keyword>
<name>W0DL68_9GAMM</name>
<dbReference type="PANTHER" id="PTHR34584">
    <property type="entry name" value="NA(+)/H(+) ANTIPORTER SUBUNIT E1"/>
    <property type="match status" value="1"/>
</dbReference>
<keyword evidence="3" id="KW-1003">Cell membrane</keyword>
<dbReference type="Pfam" id="PF01899">
    <property type="entry name" value="MNHE"/>
    <property type="match status" value="1"/>
</dbReference>
<comment type="subcellular location">
    <subcellularLocation>
        <location evidence="1">Cell membrane</location>
        <topology evidence="1">Multi-pass membrane protein</topology>
    </subcellularLocation>
</comment>
<comment type="similarity">
    <text evidence="2">Belongs to the CPA3 antiporters (TC 2.A.63) subunit E family.</text>
</comment>
<dbReference type="OrthoDB" id="9807187at2"/>
<gene>
    <name evidence="8" type="ORF">THITH_04450</name>
</gene>
<dbReference type="Proteomes" id="UP000005289">
    <property type="component" value="Chromosome"/>
</dbReference>
<evidence type="ECO:0000256" key="6">
    <source>
        <dbReference type="ARBA" id="ARBA00023136"/>
    </source>
</evidence>
<evidence type="ECO:0000256" key="5">
    <source>
        <dbReference type="ARBA" id="ARBA00022989"/>
    </source>
</evidence>
<dbReference type="EMBL" id="CP007029">
    <property type="protein sequence ID" value="AHE97635.1"/>
    <property type="molecule type" value="Genomic_DNA"/>
</dbReference>